<evidence type="ECO:0000313" key="2">
    <source>
        <dbReference type="EMBL" id="VAI38640.1"/>
    </source>
</evidence>
<dbReference type="EMBL" id="LT934120">
    <property type="protein sequence ID" value="VAI38640.1"/>
    <property type="molecule type" value="Genomic_DNA"/>
</dbReference>
<dbReference type="GO" id="GO:0005198">
    <property type="term" value="F:structural molecule activity"/>
    <property type="evidence" value="ECO:0007669"/>
    <property type="project" value="InterPro"/>
</dbReference>
<dbReference type="InterPro" id="IPR001337">
    <property type="entry name" value="TMV-like_coat"/>
</dbReference>
<sequence>MSHSSSEARSHGAEDAEPGQSRVTRAKRPCPDASDAVALPVAVPVARVIRAAATASRCMPARNGGYSPTVAVGMAGAHSWAPYSAIVPALRSLLLMNLKQETSLRAAREAITGLYNHATPFGPSRRFPAGEVYVCLDRVPLAQTMQGILQPLVKAETAGLFGSRLAGACSNYISGISSALQELTRVDDRPGISPTLYDRAIFESVFLLTWTEP</sequence>
<gene>
    <name evidence="2" type="ORF">TRITD_5Bv1G225370</name>
</gene>
<evidence type="ECO:0000313" key="3">
    <source>
        <dbReference type="Proteomes" id="UP000324705"/>
    </source>
</evidence>
<accession>A0A9R0XLI4</accession>
<dbReference type="OMA" id="CSNYISG"/>
<protein>
    <submittedName>
        <fullName evidence="2">Uncharacterized protein</fullName>
    </submittedName>
</protein>
<dbReference type="Proteomes" id="UP000324705">
    <property type="component" value="Chromosome 5B"/>
</dbReference>
<reference evidence="2 3" key="1">
    <citation type="submission" date="2017-09" db="EMBL/GenBank/DDBJ databases">
        <authorList>
            <consortium name="International Durum Wheat Genome Sequencing Consortium (IDWGSC)"/>
            <person name="Milanesi L."/>
        </authorList>
    </citation>
    <scope>NUCLEOTIDE SEQUENCE [LARGE SCALE GENOMIC DNA]</scope>
    <source>
        <strain evidence="3">cv. Svevo</strain>
    </source>
</reference>
<dbReference type="SUPFAM" id="SSF47195">
    <property type="entry name" value="TMV-like viral coat proteins"/>
    <property type="match status" value="1"/>
</dbReference>
<name>A0A9R0XLI4_TRITD</name>
<proteinExistence type="predicted"/>
<dbReference type="InterPro" id="IPR036417">
    <property type="entry name" value="TMV-like_coat_sf"/>
</dbReference>
<feature type="compositionally biased region" description="Basic and acidic residues" evidence="1">
    <location>
        <begin position="1"/>
        <end position="14"/>
    </location>
</feature>
<evidence type="ECO:0000256" key="1">
    <source>
        <dbReference type="SAM" id="MobiDB-lite"/>
    </source>
</evidence>
<dbReference type="Gramene" id="TRITD5Bv1G225370.1">
    <property type="protein sequence ID" value="TRITD5Bv1G225370.1"/>
    <property type="gene ID" value="TRITD5Bv1G225370"/>
</dbReference>
<feature type="region of interest" description="Disordered" evidence="1">
    <location>
        <begin position="1"/>
        <end position="29"/>
    </location>
</feature>
<organism evidence="2 3">
    <name type="scientific">Triticum turgidum subsp. durum</name>
    <name type="common">Durum wheat</name>
    <name type="synonym">Triticum durum</name>
    <dbReference type="NCBI Taxonomy" id="4567"/>
    <lineage>
        <taxon>Eukaryota</taxon>
        <taxon>Viridiplantae</taxon>
        <taxon>Streptophyta</taxon>
        <taxon>Embryophyta</taxon>
        <taxon>Tracheophyta</taxon>
        <taxon>Spermatophyta</taxon>
        <taxon>Magnoliopsida</taxon>
        <taxon>Liliopsida</taxon>
        <taxon>Poales</taxon>
        <taxon>Poaceae</taxon>
        <taxon>BOP clade</taxon>
        <taxon>Pooideae</taxon>
        <taxon>Triticodae</taxon>
        <taxon>Triticeae</taxon>
        <taxon>Triticinae</taxon>
        <taxon>Triticum</taxon>
    </lineage>
</organism>
<dbReference type="Pfam" id="PF00721">
    <property type="entry name" value="TMV_coat"/>
    <property type="match status" value="1"/>
</dbReference>
<dbReference type="AlphaFoldDB" id="A0A9R0XLI4"/>
<keyword evidence="3" id="KW-1185">Reference proteome</keyword>
<dbReference type="Gene3D" id="1.20.120.70">
    <property type="entry name" value="Tobacco mosaic virus-like, coat protein"/>
    <property type="match status" value="1"/>
</dbReference>